<dbReference type="GeneID" id="71929289"/>
<organism evidence="2 3">
    <name type="scientific">Halocatena salina</name>
    <dbReference type="NCBI Taxonomy" id="2934340"/>
    <lineage>
        <taxon>Archaea</taxon>
        <taxon>Methanobacteriati</taxon>
        <taxon>Methanobacteriota</taxon>
        <taxon>Stenosarchaea group</taxon>
        <taxon>Halobacteria</taxon>
        <taxon>Halobacteriales</taxon>
        <taxon>Natronomonadaceae</taxon>
        <taxon>Halocatena</taxon>
    </lineage>
</organism>
<geneLocation type="plasmid" evidence="2 3">
    <name>unnamed1</name>
</geneLocation>
<feature type="transmembrane region" description="Helical" evidence="1">
    <location>
        <begin position="118"/>
        <end position="137"/>
    </location>
</feature>
<feature type="transmembrane region" description="Helical" evidence="1">
    <location>
        <begin position="166"/>
        <end position="189"/>
    </location>
</feature>
<feature type="transmembrane region" description="Helical" evidence="1">
    <location>
        <begin position="12"/>
        <end position="35"/>
    </location>
</feature>
<evidence type="ECO:0000313" key="3">
    <source>
        <dbReference type="Proteomes" id="UP000831768"/>
    </source>
</evidence>
<reference evidence="2" key="1">
    <citation type="submission" date="2022-04" db="EMBL/GenBank/DDBJ databases">
        <title>Halocatena sp. nov., isolated from a salt lake.</title>
        <authorList>
            <person name="Cui H.-L."/>
        </authorList>
    </citation>
    <scope>NUCLEOTIDE SEQUENCE</scope>
    <source>
        <strain evidence="2">AD-1</strain>
        <plasmid evidence="2">unnamed1</plasmid>
    </source>
</reference>
<accession>A0A8U0A5V1</accession>
<keyword evidence="1" id="KW-1133">Transmembrane helix</keyword>
<dbReference type="Pfam" id="PF15971">
    <property type="entry name" value="Mannosyl_trans4"/>
    <property type="match status" value="1"/>
</dbReference>
<dbReference type="RefSeq" id="WP_247994883.1">
    <property type="nucleotide sequence ID" value="NZ_CP096020.1"/>
</dbReference>
<gene>
    <name evidence="2" type="ORF">MW046_14540</name>
</gene>
<keyword evidence="2" id="KW-0614">Plasmid</keyword>
<feature type="transmembrane region" description="Helical" evidence="1">
    <location>
        <begin position="249"/>
        <end position="268"/>
    </location>
</feature>
<keyword evidence="2" id="KW-0808">Transferase</keyword>
<dbReference type="AlphaFoldDB" id="A0A8U0A5V1"/>
<sequence>MSTIHDGVPRWFVALFPCVGILFVLSYVGYLGFMWPETATDPAFFQHTGWYVLNAGIPYVDVWDVNPPIVFGLTAVLAAFSGGNMVVLQTLSGALMTVVNATSVLLVGWLAFRLTDDDVAAVAAGLVVLLVPEMYLMPPVGTRAQFYALFFGLVALRLVLQDRPVAAGALAALSAGCWQPGAGFVLLVGGMAAQHDGWRGTLSVVIGTGVVAGPLVLGFAAVGALVPMGVETILAPFVGGAPYTLPGRIYSILLVFGYGMVVLPVAFYGWSRTGHDRRPYWVIAGALLFGLQALIVDMDGSTDLVLWLAFVAFGVALAVAAVDPFPIRIPHIVTLQSRQWIVVVLVVLVLSGPVWHVTGSPLKSTLQDNEERATPDEELPITKDEASVPDMQTIYWEKRTPETCHYRLSRNELRWIAATDDRLHTIQCGQWPTEF</sequence>
<dbReference type="KEGG" id="haad:MW046_14540"/>
<dbReference type="GO" id="GO:0004169">
    <property type="term" value="F:dolichyl-phosphate-mannose-protein mannosyltransferase activity"/>
    <property type="evidence" value="ECO:0007669"/>
    <property type="project" value="InterPro"/>
</dbReference>
<keyword evidence="1" id="KW-0812">Transmembrane</keyword>
<feature type="transmembrane region" description="Helical" evidence="1">
    <location>
        <begin position="280"/>
        <end position="298"/>
    </location>
</feature>
<dbReference type="EMBL" id="CP096020">
    <property type="protein sequence ID" value="UPM44229.1"/>
    <property type="molecule type" value="Genomic_DNA"/>
</dbReference>
<dbReference type="Proteomes" id="UP000831768">
    <property type="component" value="Plasmid unnamed1"/>
</dbReference>
<feature type="transmembrane region" description="Helical" evidence="1">
    <location>
        <begin position="94"/>
        <end position="112"/>
    </location>
</feature>
<feature type="transmembrane region" description="Helical" evidence="1">
    <location>
        <begin position="339"/>
        <end position="357"/>
    </location>
</feature>
<proteinExistence type="predicted"/>
<protein>
    <submittedName>
        <fullName evidence="2">DolP-mannose mannosyltransferase</fullName>
    </submittedName>
</protein>
<evidence type="ECO:0000256" key="1">
    <source>
        <dbReference type="SAM" id="Phobius"/>
    </source>
</evidence>
<name>A0A8U0A5V1_9EURY</name>
<dbReference type="InterPro" id="IPR031897">
    <property type="entry name" value="AglS"/>
</dbReference>
<keyword evidence="1" id="KW-0472">Membrane</keyword>
<keyword evidence="3" id="KW-1185">Reference proteome</keyword>
<evidence type="ECO:0000313" key="2">
    <source>
        <dbReference type="EMBL" id="UPM44229.1"/>
    </source>
</evidence>
<feature type="transmembrane region" description="Helical" evidence="1">
    <location>
        <begin position="201"/>
        <end position="229"/>
    </location>
</feature>
<keyword evidence="2" id="KW-0328">Glycosyltransferase</keyword>
<feature type="transmembrane region" description="Helical" evidence="1">
    <location>
        <begin position="304"/>
        <end position="327"/>
    </location>
</feature>